<dbReference type="CDD" id="cd00861">
    <property type="entry name" value="ProRS_anticodon_short"/>
    <property type="match status" value="1"/>
</dbReference>
<dbReference type="AlphaFoldDB" id="A0A2H0C254"/>
<comment type="caution">
    <text evidence="3">The sequence shown here is derived from an EMBL/GenBank/DDBJ whole genome shotgun (WGS) entry which is preliminary data.</text>
</comment>
<dbReference type="Gene3D" id="3.40.50.800">
    <property type="entry name" value="Anticodon-binding domain"/>
    <property type="match status" value="1"/>
</dbReference>
<dbReference type="InterPro" id="IPR044140">
    <property type="entry name" value="ProRS_anticodon_short"/>
</dbReference>
<evidence type="ECO:0000313" key="3">
    <source>
        <dbReference type="EMBL" id="PIP63408.1"/>
    </source>
</evidence>
<accession>A0A2H0C254</accession>
<dbReference type="GO" id="GO:0004827">
    <property type="term" value="F:proline-tRNA ligase activity"/>
    <property type="evidence" value="ECO:0007669"/>
    <property type="project" value="TreeGrafter"/>
</dbReference>
<protein>
    <recommendedName>
        <fullName evidence="2">Anticodon-binding domain-containing protein</fullName>
    </recommendedName>
</protein>
<dbReference type="SUPFAM" id="SSF52954">
    <property type="entry name" value="Class II aaRS ABD-related"/>
    <property type="match status" value="1"/>
</dbReference>
<dbReference type="InterPro" id="IPR050062">
    <property type="entry name" value="Pro-tRNA_synthetase"/>
</dbReference>
<keyword evidence="1" id="KW-0436">Ligase</keyword>
<sequence>MGIIVEKLHDEKGIIWPESVAPFQVHLVGLDLKDEEINSKANKVYKVLQENNIEVLFDDRTDATAGNKFSDADLIGIPVRLVVSKRTGEKVEYKKRNEKNSNLYNLDEIISKIKDQKSKPS</sequence>
<dbReference type="PANTHER" id="PTHR42753">
    <property type="entry name" value="MITOCHONDRIAL RIBOSOME PROTEIN L39/PROLYL-TRNA LIGASE FAMILY MEMBER"/>
    <property type="match status" value="1"/>
</dbReference>
<reference evidence="3 4" key="1">
    <citation type="submission" date="2017-09" db="EMBL/GenBank/DDBJ databases">
        <title>Depth-based differentiation of microbial function through sediment-hosted aquifers and enrichment of novel symbionts in the deep terrestrial subsurface.</title>
        <authorList>
            <person name="Probst A.J."/>
            <person name="Ladd B."/>
            <person name="Jarett J.K."/>
            <person name="Geller-Mcgrath D.E."/>
            <person name="Sieber C.M."/>
            <person name="Emerson J.B."/>
            <person name="Anantharaman K."/>
            <person name="Thomas B.C."/>
            <person name="Malmstrom R."/>
            <person name="Stieglmeier M."/>
            <person name="Klingl A."/>
            <person name="Woyke T."/>
            <person name="Ryan C.M."/>
            <person name="Banfield J.F."/>
        </authorList>
    </citation>
    <scope>NUCLEOTIDE SEQUENCE [LARGE SCALE GENOMIC DNA]</scope>
    <source>
        <strain evidence="3">CG22_combo_CG10-13_8_21_14_all_34_12</strain>
    </source>
</reference>
<dbReference type="InterPro" id="IPR036621">
    <property type="entry name" value="Anticodon-bd_dom_sf"/>
</dbReference>
<dbReference type="InterPro" id="IPR004154">
    <property type="entry name" value="Anticodon-bd"/>
</dbReference>
<proteinExistence type="predicted"/>
<evidence type="ECO:0000259" key="2">
    <source>
        <dbReference type="Pfam" id="PF03129"/>
    </source>
</evidence>
<dbReference type="EMBL" id="PCTC01000056">
    <property type="protein sequence ID" value="PIP63408.1"/>
    <property type="molecule type" value="Genomic_DNA"/>
</dbReference>
<gene>
    <name evidence="3" type="ORF">COW97_02605</name>
</gene>
<evidence type="ECO:0000313" key="4">
    <source>
        <dbReference type="Proteomes" id="UP000229699"/>
    </source>
</evidence>
<evidence type="ECO:0000256" key="1">
    <source>
        <dbReference type="ARBA" id="ARBA00023146"/>
    </source>
</evidence>
<organism evidence="3 4">
    <name type="scientific">Candidatus Roizmanbacteria bacterium CG22_combo_CG10-13_8_21_14_all_34_12</name>
    <dbReference type="NCBI Taxonomy" id="1974860"/>
    <lineage>
        <taxon>Bacteria</taxon>
        <taxon>Candidatus Roizmaniibacteriota</taxon>
    </lineage>
</organism>
<dbReference type="GO" id="GO:0005829">
    <property type="term" value="C:cytosol"/>
    <property type="evidence" value="ECO:0007669"/>
    <property type="project" value="TreeGrafter"/>
</dbReference>
<dbReference type="Proteomes" id="UP000229699">
    <property type="component" value="Unassembled WGS sequence"/>
</dbReference>
<dbReference type="GO" id="GO:0006433">
    <property type="term" value="P:prolyl-tRNA aminoacylation"/>
    <property type="evidence" value="ECO:0007669"/>
    <property type="project" value="TreeGrafter"/>
</dbReference>
<dbReference type="PANTHER" id="PTHR42753:SF2">
    <property type="entry name" value="PROLINE--TRNA LIGASE"/>
    <property type="match status" value="1"/>
</dbReference>
<keyword evidence="1" id="KW-0030">Aminoacyl-tRNA synthetase</keyword>
<dbReference type="Pfam" id="PF03129">
    <property type="entry name" value="HGTP_anticodon"/>
    <property type="match status" value="1"/>
</dbReference>
<feature type="domain" description="Anticodon-binding" evidence="2">
    <location>
        <begin position="24"/>
        <end position="115"/>
    </location>
</feature>
<name>A0A2H0C254_9BACT</name>